<proteinExistence type="predicted"/>
<comment type="caution">
    <text evidence="2">The sequence shown here is derived from an EMBL/GenBank/DDBJ whole genome shotgun (WGS) entry which is preliminary data.</text>
</comment>
<organism evidence="2 3">
    <name type="scientific">Purpureocillium lilacinum</name>
    <name type="common">Paecilomyces lilacinus</name>
    <dbReference type="NCBI Taxonomy" id="33203"/>
    <lineage>
        <taxon>Eukaryota</taxon>
        <taxon>Fungi</taxon>
        <taxon>Dikarya</taxon>
        <taxon>Ascomycota</taxon>
        <taxon>Pezizomycotina</taxon>
        <taxon>Sordariomycetes</taxon>
        <taxon>Hypocreomycetidae</taxon>
        <taxon>Hypocreales</taxon>
        <taxon>Ophiocordycipitaceae</taxon>
        <taxon>Purpureocillium</taxon>
    </lineage>
</organism>
<evidence type="ECO:0000313" key="3">
    <source>
        <dbReference type="Proteomes" id="UP000078240"/>
    </source>
</evidence>
<dbReference type="AlphaFoldDB" id="A0A179GMB0"/>
<reference evidence="2 3" key="1">
    <citation type="submission" date="2016-01" db="EMBL/GenBank/DDBJ databases">
        <title>Biosynthesis of antibiotic leucinostatins and their inhibition on Phytophthora in bio-control Purpureocillium lilacinum.</title>
        <authorList>
            <person name="Wang G."/>
            <person name="Liu Z."/>
            <person name="Lin R."/>
            <person name="Li E."/>
            <person name="Mao Z."/>
            <person name="Ling J."/>
            <person name="Yin W."/>
            <person name="Xie B."/>
        </authorList>
    </citation>
    <scope>NUCLEOTIDE SEQUENCE [LARGE SCALE GENOMIC DNA]</scope>
    <source>
        <strain evidence="2">PLBJ-1</strain>
    </source>
</reference>
<evidence type="ECO:0000256" key="1">
    <source>
        <dbReference type="SAM" id="MobiDB-lite"/>
    </source>
</evidence>
<protein>
    <submittedName>
        <fullName evidence="2">Uncharacterized protein</fullName>
    </submittedName>
</protein>
<evidence type="ECO:0000313" key="2">
    <source>
        <dbReference type="EMBL" id="OAQ78912.1"/>
    </source>
</evidence>
<name>A0A179GMB0_PURLI</name>
<accession>A0A179GMB0</accession>
<sequence length="277" mass="29337">MCSLEVRVNVPVEMWLNSARVSSIVGPDSSVNVTARRVGHRADSRPTGSALAASPGATDGTGPPLFRATAAWRKRGCRRRQGRSLLTATGPVGVGVAAYRIPHSSCDDAPIAPPQSASAGTPTDPRPTPAHPHVGGLCPFHSLQQQQPVPRLIEPPKEVGGVMSWVPPRLRVQPYISPSARVCPASREFVESSERRGATNEPTAPRRRSTAARACVRATTSRVPCCCARRCPACLPVLQRVSPPGLQGCCLLATPMTFGLARRNHHSVPAAGQRSAP</sequence>
<feature type="region of interest" description="Disordered" evidence="1">
    <location>
        <begin position="105"/>
        <end position="131"/>
    </location>
</feature>
<dbReference type="Proteomes" id="UP000078240">
    <property type="component" value="Unassembled WGS sequence"/>
</dbReference>
<gene>
    <name evidence="2" type="ORF">VFPBJ_07033</name>
</gene>
<dbReference type="EMBL" id="LSBH01000005">
    <property type="protein sequence ID" value="OAQ78912.1"/>
    <property type="molecule type" value="Genomic_DNA"/>
</dbReference>
<feature type="region of interest" description="Disordered" evidence="1">
    <location>
        <begin position="37"/>
        <end position="63"/>
    </location>
</feature>